<sequence>MLQLFFLILLLIICFCNSINIELIINENYLKTRQFNYLINSKNIGEQILKCSLFFKYRNEKNIIKGELKNNNIYLFRNIPEEFYFVKDGQIFRNNNYFQAEFRFELPINFILLKSILITKNQNIWDEINLIVRTVELNEKLNEFQPERVNFYENQKSKLLKELNQCYENILYNEKLIISMGKKEAIILLYKIINLILSVQQYRTHKSILAIISGNILNIKYISEYFNEIVIILFNKGRENLFNVLKEKSFELTQHLFKIFIGNLHKYF</sequence>
<reference evidence="3" key="1">
    <citation type="submission" date="2016-11" db="UniProtKB">
        <authorList>
            <consortium name="WormBaseParasite"/>
        </authorList>
    </citation>
    <scope>IDENTIFICATION</scope>
</reference>
<protein>
    <submittedName>
        <fullName evidence="3">Uncharacterized protein</fullName>
    </submittedName>
</protein>
<dbReference type="AlphaFoldDB" id="A0A1I8B757"/>
<proteinExistence type="predicted"/>
<dbReference type="WBParaSite" id="MhA1_Contig1524.frz3.fgene1">
    <property type="protein sequence ID" value="MhA1_Contig1524.frz3.fgene1"/>
    <property type="gene ID" value="MhA1_Contig1524.frz3.fgene1"/>
</dbReference>
<organism evidence="2 3">
    <name type="scientific">Meloidogyne hapla</name>
    <name type="common">Root-knot nematode worm</name>
    <dbReference type="NCBI Taxonomy" id="6305"/>
    <lineage>
        <taxon>Eukaryota</taxon>
        <taxon>Metazoa</taxon>
        <taxon>Ecdysozoa</taxon>
        <taxon>Nematoda</taxon>
        <taxon>Chromadorea</taxon>
        <taxon>Rhabditida</taxon>
        <taxon>Tylenchina</taxon>
        <taxon>Tylenchomorpha</taxon>
        <taxon>Tylenchoidea</taxon>
        <taxon>Meloidogynidae</taxon>
        <taxon>Meloidogyninae</taxon>
        <taxon>Meloidogyne</taxon>
    </lineage>
</organism>
<accession>A0A1I8B757</accession>
<keyword evidence="1" id="KW-0732">Signal</keyword>
<name>A0A1I8B757_MELHA</name>
<evidence type="ECO:0000256" key="1">
    <source>
        <dbReference type="SAM" id="SignalP"/>
    </source>
</evidence>
<feature type="chain" id="PRO_5009315526" evidence="1">
    <location>
        <begin position="19"/>
        <end position="268"/>
    </location>
</feature>
<feature type="signal peptide" evidence="1">
    <location>
        <begin position="1"/>
        <end position="18"/>
    </location>
</feature>
<dbReference type="Proteomes" id="UP000095281">
    <property type="component" value="Unplaced"/>
</dbReference>
<keyword evidence="2" id="KW-1185">Reference proteome</keyword>
<evidence type="ECO:0000313" key="2">
    <source>
        <dbReference type="Proteomes" id="UP000095281"/>
    </source>
</evidence>
<evidence type="ECO:0000313" key="3">
    <source>
        <dbReference type="WBParaSite" id="MhA1_Contig1524.frz3.fgene1"/>
    </source>
</evidence>